<gene>
    <name evidence="6" type="ORF">GCM10007940_27590</name>
</gene>
<evidence type="ECO:0000259" key="5">
    <source>
        <dbReference type="Pfam" id="PF02826"/>
    </source>
</evidence>
<dbReference type="InterPro" id="IPR006140">
    <property type="entry name" value="D-isomer_DH_NAD-bd"/>
</dbReference>
<dbReference type="Gene3D" id="3.40.50.720">
    <property type="entry name" value="NAD(P)-binding Rossmann-like Domain"/>
    <property type="match status" value="2"/>
</dbReference>
<sequence length="317" mass="35922">MKKVLITDGVHPSIIKAIEQLDFEVTYIPKMAYEKLGPIISEYEGIIINSKIIMNKAMIDRAEKLHFIGRLGSGLDIIDLEYAAEKNIEVISAPEGNCNAVGEHAMGMLLALANNMLRADAEVRSFKWNREKNRGFELEGRNVGIIGYGHTGPAFAEKLQGFRCNIFAYDKYRKHFGDEKRLIKEASLEEIKEKCEIISIHLPLTPETKYFVDLKFIDECKNNPIIINTSRGKILKIDDLISALEAGKVKGACLDVFENEKTQTFTAAEKEMYGRLYEFENVILSPHIAGWTKESKKKIALTLIRKIQAHMNKRGDK</sequence>
<reference evidence="6" key="2">
    <citation type="submission" date="2023-01" db="EMBL/GenBank/DDBJ databases">
        <title>Draft genome sequence of Portibacter lacus strain NBRC 108769.</title>
        <authorList>
            <person name="Sun Q."/>
            <person name="Mori K."/>
        </authorList>
    </citation>
    <scope>NUCLEOTIDE SEQUENCE</scope>
    <source>
        <strain evidence="6">NBRC 108769</strain>
    </source>
</reference>
<proteinExistence type="inferred from homology"/>
<dbReference type="InterPro" id="IPR036291">
    <property type="entry name" value="NAD(P)-bd_dom_sf"/>
</dbReference>
<reference evidence="6" key="1">
    <citation type="journal article" date="2014" name="Int. J. Syst. Evol. Microbiol.">
        <title>Complete genome sequence of Corynebacterium casei LMG S-19264T (=DSM 44701T), isolated from a smear-ripened cheese.</title>
        <authorList>
            <consortium name="US DOE Joint Genome Institute (JGI-PGF)"/>
            <person name="Walter F."/>
            <person name="Albersmeier A."/>
            <person name="Kalinowski J."/>
            <person name="Ruckert C."/>
        </authorList>
    </citation>
    <scope>NUCLEOTIDE SEQUENCE</scope>
    <source>
        <strain evidence="6">NBRC 108769</strain>
    </source>
</reference>
<dbReference type="PANTHER" id="PTHR43026:SF1">
    <property type="entry name" value="2-HYDROXYACID DEHYDROGENASE HOMOLOG 1-RELATED"/>
    <property type="match status" value="1"/>
</dbReference>
<dbReference type="Pfam" id="PF02826">
    <property type="entry name" value="2-Hacid_dh_C"/>
    <property type="match status" value="1"/>
</dbReference>
<evidence type="ECO:0000256" key="2">
    <source>
        <dbReference type="ARBA" id="ARBA00023027"/>
    </source>
</evidence>
<dbReference type="SUPFAM" id="SSF52283">
    <property type="entry name" value="Formate/glycerate dehydrogenase catalytic domain-like"/>
    <property type="match status" value="1"/>
</dbReference>
<dbReference type="GO" id="GO:0051287">
    <property type="term" value="F:NAD binding"/>
    <property type="evidence" value="ECO:0007669"/>
    <property type="project" value="InterPro"/>
</dbReference>
<keyword evidence="3" id="KW-0560">Oxidoreductase</keyword>
<feature type="domain" description="D-isomer specific 2-hydroxyacid dehydrogenase catalytic" evidence="4">
    <location>
        <begin position="4"/>
        <end position="312"/>
    </location>
</feature>
<dbReference type="Pfam" id="PF00389">
    <property type="entry name" value="2-Hacid_dh"/>
    <property type="match status" value="1"/>
</dbReference>
<dbReference type="Proteomes" id="UP001156666">
    <property type="component" value="Unassembled WGS sequence"/>
</dbReference>
<feature type="domain" description="D-isomer specific 2-hydroxyacid dehydrogenase NAD-binding" evidence="5">
    <location>
        <begin position="106"/>
        <end position="289"/>
    </location>
</feature>
<evidence type="ECO:0000259" key="4">
    <source>
        <dbReference type="Pfam" id="PF00389"/>
    </source>
</evidence>
<comment type="caution">
    <text evidence="6">The sequence shown here is derived from an EMBL/GenBank/DDBJ whole genome shotgun (WGS) entry which is preliminary data.</text>
</comment>
<evidence type="ECO:0000313" key="6">
    <source>
        <dbReference type="EMBL" id="GLR18144.1"/>
    </source>
</evidence>
<keyword evidence="2" id="KW-0520">NAD</keyword>
<dbReference type="InterPro" id="IPR058205">
    <property type="entry name" value="D-LDH-like"/>
</dbReference>
<keyword evidence="7" id="KW-1185">Reference proteome</keyword>
<evidence type="ECO:0000256" key="1">
    <source>
        <dbReference type="ARBA" id="ARBA00005854"/>
    </source>
</evidence>
<name>A0AA37SRE3_9BACT</name>
<comment type="similarity">
    <text evidence="1 3">Belongs to the D-isomer specific 2-hydroxyacid dehydrogenase family.</text>
</comment>
<organism evidence="6 7">
    <name type="scientific">Portibacter lacus</name>
    <dbReference type="NCBI Taxonomy" id="1099794"/>
    <lineage>
        <taxon>Bacteria</taxon>
        <taxon>Pseudomonadati</taxon>
        <taxon>Bacteroidota</taxon>
        <taxon>Saprospiria</taxon>
        <taxon>Saprospirales</taxon>
        <taxon>Haliscomenobacteraceae</taxon>
        <taxon>Portibacter</taxon>
    </lineage>
</organism>
<dbReference type="EMBL" id="BSOH01000015">
    <property type="protein sequence ID" value="GLR18144.1"/>
    <property type="molecule type" value="Genomic_DNA"/>
</dbReference>
<dbReference type="RefSeq" id="WP_235294426.1">
    <property type="nucleotide sequence ID" value="NZ_BSOH01000015.1"/>
</dbReference>
<dbReference type="GO" id="GO:0008720">
    <property type="term" value="F:D-lactate dehydrogenase (NAD+) activity"/>
    <property type="evidence" value="ECO:0007669"/>
    <property type="project" value="TreeGrafter"/>
</dbReference>
<dbReference type="AlphaFoldDB" id="A0AA37SRE3"/>
<dbReference type="SUPFAM" id="SSF51735">
    <property type="entry name" value="NAD(P)-binding Rossmann-fold domains"/>
    <property type="match status" value="1"/>
</dbReference>
<evidence type="ECO:0000313" key="7">
    <source>
        <dbReference type="Proteomes" id="UP001156666"/>
    </source>
</evidence>
<dbReference type="PANTHER" id="PTHR43026">
    <property type="entry name" value="2-HYDROXYACID DEHYDROGENASE HOMOLOG 1-RELATED"/>
    <property type="match status" value="1"/>
</dbReference>
<accession>A0AA37SRE3</accession>
<evidence type="ECO:0000256" key="3">
    <source>
        <dbReference type="RuleBase" id="RU003719"/>
    </source>
</evidence>
<dbReference type="InterPro" id="IPR006139">
    <property type="entry name" value="D-isomer_2_OHA_DH_cat_dom"/>
</dbReference>
<protein>
    <submittedName>
        <fullName evidence="6">2-hydroxyacid dehydrogenase</fullName>
    </submittedName>
</protein>